<dbReference type="eggNOG" id="ENOG502QS3Z">
    <property type="taxonomic scope" value="Eukaryota"/>
</dbReference>
<dbReference type="OMA" id="RYHTHAG"/>
<organism evidence="1 2">
    <name type="scientific">Nelumbo nucifera</name>
    <name type="common">Sacred lotus</name>
    <dbReference type="NCBI Taxonomy" id="4432"/>
    <lineage>
        <taxon>Eukaryota</taxon>
        <taxon>Viridiplantae</taxon>
        <taxon>Streptophyta</taxon>
        <taxon>Embryophyta</taxon>
        <taxon>Tracheophyta</taxon>
        <taxon>Spermatophyta</taxon>
        <taxon>Magnoliopsida</taxon>
        <taxon>Proteales</taxon>
        <taxon>Nelumbonaceae</taxon>
        <taxon>Nelumbo</taxon>
    </lineage>
</organism>
<dbReference type="GeneID" id="104613323"/>
<dbReference type="KEGG" id="nnu:104613323"/>
<evidence type="ECO:0000313" key="2">
    <source>
        <dbReference type="RefSeq" id="XP_010279399.1"/>
    </source>
</evidence>
<reference evidence="2" key="1">
    <citation type="submission" date="2025-08" db="UniProtKB">
        <authorList>
            <consortium name="RefSeq"/>
        </authorList>
    </citation>
    <scope>IDENTIFICATION</scope>
</reference>
<dbReference type="PANTHER" id="PTHR31168">
    <property type="entry name" value="OS02G0292800 PROTEIN"/>
    <property type="match status" value="1"/>
</dbReference>
<gene>
    <name evidence="2" type="primary">LOC104613323</name>
</gene>
<dbReference type="Pfam" id="PF04654">
    <property type="entry name" value="DUF599"/>
    <property type="match status" value="1"/>
</dbReference>
<dbReference type="AlphaFoldDB" id="A0A1U8BGU1"/>
<dbReference type="InterPro" id="IPR006747">
    <property type="entry name" value="DUF599"/>
</dbReference>
<dbReference type="FunCoup" id="A0A1U8BGU1">
    <property type="interactions" value="172"/>
</dbReference>
<dbReference type="RefSeq" id="XP_010279399.1">
    <property type="nucleotide sequence ID" value="XM_010281097.2"/>
</dbReference>
<sequence length="238" mass="26789">MEERHLDLVLVPLGVLVMTIYNLWLFITILRTPKRTVIGLNAISRRQWVISMMADPQSNGMLGVQTLRNSIMASTLLATAAITLCSIIGVFANSTTSTSNSAADLIYGNKTPLVTSIKYFTILICFLVAFLCNVQSIRYYAHVSTLITMPTLKGRRESIAYVVRNLNRANYFWSLGLRAFYVSFPLFLWIFGPIPMFACCCIITSTLYFLDTATTATTKFHTSTFTDMMRFDDIESAF</sequence>
<dbReference type="PANTHER" id="PTHR31168:SF19">
    <property type="entry name" value="OS01G0683700 PROTEIN"/>
    <property type="match status" value="1"/>
</dbReference>
<protein>
    <submittedName>
        <fullName evidence="2">Uncharacterized protein LOC104613323</fullName>
    </submittedName>
</protein>
<accession>A0A1U8BGU1</accession>
<dbReference type="OrthoDB" id="761598at2759"/>
<keyword evidence="1" id="KW-1185">Reference proteome</keyword>
<proteinExistence type="predicted"/>
<name>A0A1U8BGU1_NELNU</name>
<dbReference type="Proteomes" id="UP000189703">
    <property type="component" value="Unplaced"/>
</dbReference>
<evidence type="ECO:0000313" key="1">
    <source>
        <dbReference type="Proteomes" id="UP000189703"/>
    </source>
</evidence>